<feature type="domain" description="Methyltransferase" evidence="3">
    <location>
        <begin position="314"/>
        <end position="404"/>
    </location>
</feature>
<dbReference type="Pfam" id="PF14559">
    <property type="entry name" value="TPR_19"/>
    <property type="match status" value="1"/>
</dbReference>
<dbReference type="GO" id="GO:0008168">
    <property type="term" value="F:methyltransferase activity"/>
    <property type="evidence" value="ECO:0007669"/>
    <property type="project" value="UniProtKB-KW"/>
</dbReference>
<feature type="repeat" description="TPR" evidence="1">
    <location>
        <begin position="146"/>
        <end position="179"/>
    </location>
</feature>
<keyword evidence="1" id="KW-0802">TPR repeat</keyword>
<feature type="repeat" description="TPR" evidence="1">
    <location>
        <begin position="214"/>
        <end position="247"/>
    </location>
</feature>
<name>A0A318JNQ8_9BURK</name>
<dbReference type="Pfam" id="PF13649">
    <property type="entry name" value="Methyltransf_25"/>
    <property type="match status" value="1"/>
</dbReference>
<reference evidence="4 5" key="1">
    <citation type="submission" date="2018-05" db="EMBL/GenBank/DDBJ databases">
        <title>Genomic Encyclopedia of Type Strains, Phase IV (KMG-IV): sequencing the most valuable type-strain genomes for metagenomic binning, comparative biology and taxonomic classification.</title>
        <authorList>
            <person name="Goeker M."/>
        </authorList>
    </citation>
    <scope>NUCLEOTIDE SEQUENCE [LARGE SCALE GENOMIC DNA]</scope>
    <source>
        <strain evidence="4 5">DSM 19792</strain>
    </source>
</reference>
<feature type="repeat" description="TPR" evidence="1">
    <location>
        <begin position="44"/>
        <end position="77"/>
    </location>
</feature>
<keyword evidence="2" id="KW-0175">Coiled coil</keyword>
<dbReference type="InterPro" id="IPR004027">
    <property type="entry name" value="SEC_C_motif"/>
</dbReference>
<dbReference type="PANTHER" id="PTHR44998">
    <property type="match status" value="1"/>
</dbReference>
<dbReference type="InterPro" id="IPR019734">
    <property type="entry name" value="TPR_rpt"/>
</dbReference>
<evidence type="ECO:0000256" key="2">
    <source>
        <dbReference type="SAM" id="Coils"/>
    </source>
</evidence>
<evidence type="ECO:0000256" key="1">
    <source>
        <dbReference type="PROSITE-ProRule" id="PRU00339"/>
    </source>
</evidence>
<dbReference type="SUPFAM" id="SSF53335">
    <property type="entry name" value="S-adenosyl-L-methionine-dependent methyltransferases"/>
    <property type="match status" value="1"/>
</dbReference>
<feature type="repeat" description="TPR" evidence="1">
    <location>
        <begin position="78"/>
        <end position="111"/>
    </location>
</feature>
<dbReference type="AlphaFoldDB" id="A0A318JNQ8"/>
<dbReference type="PROSITE" id="PS50005">
    <property type="entry name" value="TPR"/>
    <property type="match status" value="4"/>
</dbReference>
<dbReference type="SUPFAM" id="SSF103642">
    <property type="entry name" value="Sec-C motif"/>
    <property type="match status" value="1"/>
</dbReference>
<gene>
    <name evidence="4" type="ORF">DFR42_1062</name>
</gene>
<dbReference type="InterPro" id="IPR041698">
    <property type="entry name" value="Methyltransf_25"/>
</dbReference>
<protein>
    <submittedName>
        <fullName evidence="4">Putative TPR repeat methyltransferase</fullName>
    </submittedName>
</protein>
<keyword evidence="4" id="KW-0489">Methyltransferase</keyword>
<dbReference type="Pfam" id="PF13424">
    <property type="entry name" value="TPR_12"/>
    <property type="match status" value="1"/>
</dbReference>
<dbReference type="PROSITE" id="PS50293">
    <property type="entry name" value="TPR_REGION"/>
    <property type="match status" value="1"/>
</dbReference>
<keyword evidence="5" id="KW-1185">Reference proteome</keyword>
<feature type="coiled-coil region" evidence="2">
    <location>
        <begin position="23"/>
        <end position="50"/>
    </location>
</feature>
<dbReference type="Gene3D" id="3.40.50.150">
    <property type="entry name" value="Vaccinia Virus protein VP39"/>
    <property type="match status" value="1"/>
</dbReference>
<dbReference type="InterPro" id="IPR029063">
    <property type="entry name" value="SAM-dependent_MTases_sf"/>
</dbReference>
<dbReference type="RefSeq" id="WP_170133566.1">
    <property type="nucleotide sequence ID" value="NZ_QJKB01000006.1"/>
</dbReference>
<dbReference type="SMART" id="SM00028">
    <property type="entry name" value="TPR"/>
    <property type="match status" value="6"/>
</dbReference>
<dbReference type="CDD" id="cd02440">
    <property type="entry name" value="AdoMet_MTases"/>
    <property type="match status" value="1"/>
</dbReference>
<dbReference type="GO" id="GO:0006493">
    <property type="term" value="P:protein O-linked glycosylation"/>
    <property type="evidence" value="ECO:0007669"/>
    <property type="project" value="TreeGrafter"/>
</dbReference>
<dbReference type="Pfam" id="PF02810">
    <property type="entry name" value="SEC-C"/>
    <property type="match status" value="1"/>
</dbReference>
<dbReference type="PANTHER" id="PTHR44998:SF1">
    <property type="entry name" value="UDP-N-ACETYLGLUCOSAMINE--PEPTIDE N-ACETYLGLUCOSAMINYLTRANSFERASE 110 KDA SUBUNIT"/>
    <property type="match status" value="1"/>
</dbReference>
<dbReference type="Proteomes" id="UP000247792">
    <property type="component" value="Unassembled WGS sequence"/>
</dbReference>
<evidence type="ECO:0000313" key="4">
    <source>
        <dbReference type="EMBL" id="PXX41823.1"/>
    </source>
</evidence>
<sequence>MKKLSRNDPCTCGSGKKYKQCCMAADEAAHAAAEKQKQALQSQLASWMEQGLAMHQSGQLDAARKFYQQILALQPDHADALHLFGVTAHQQADYAQAIQFIQLSLKNNPRNFYALNNLGSALRESGLLNEALQCFQQACALKSDYAEAHSNIGNVYKDMNRSDEAILAYRHATILNPALAEPWNNLALIYQKRKELDVAIQCAERAAALLQNMAEIHNTLGNIYKDAGQKEQALHSYQRAVALDPQQGNALHFISVLSGQVSTQAPVTYVSKVFDDYAERFDQHLQEVLEYQIPTVIGKQLRQLSIGNTVAWRILDLGCGTGLVAKELAPLATQLVGVDLSEKMLLKAQARQLYHRLIKADLLGMCSQEASASYEVVTAADVFVYIGQLEHIIHQIQRLMLEDGLFAFSVEAAEETLSSDPDSPGYVLRGTGRYAHQSSYLKKLALTHGFAILQCLPQTIRMENLQAIPGYLHIWRKLP</sequence>
<proteinExistence type="predicted"/>
<dbReference type="InterPro" id="IPR011990">
    <property type="entry name" value="TPR-like_helical_dom_sf"/>
</dbReference>
<dbReference type="EMBL" id="QJKB01000006">
    <property type="protein sequence ID" value="PXX41823.1"/>
    <property type="molecule type" value="Genomic_DNA"/>
</dbReference>
<comment type="caution">
    <text evidence="4">The sequence shown here is derived from an EMBL/GenBank/DDBJ whole genome shotgun (WGS) entry which is preliminary data.</text>
</comment>
<dbReference type="Gene3D" id="3.10.450.50">
    <property type="match status" value="1"/>
</dbReference>
<evidence type="ECO:0000259" key="3">
    <source>
        <dbReference type="Pfam" id="PF13649"/>
    </source>
</evidence>
<organism evidence="4 5">
    <name type="scientific">Undibacterium pigrum</name>
    <dbReference type="NCBI Taxonomy" id="401470"/>
    <lineage>
        <taxon>Bacteria</taxon>
        <taxon>Pseudomonadati</taxon>
        <taxon>Pseudomonadota</taxon>
        <taxon>Betaproteobacteria</taxon>
        <taxon>Burkholderiales</taxon>
        <taxon>Oxalobacteraceae</taxon>
        <taxon>Undibacterium</taxon>
    </lineage>
</organism>
<dbReference type="GO" id="GO:0032259">
    <property type="term" value="P:methylation"/>
    <property type="evidence" value="ECO:0007669"/>
    <property type="project" value="UniProtKB-KW"/>
</dbReference>
<dbReference type="Pfam" id="PF13414">
    <property type="entry name" value="TPR_11"/>
    <property type="match status" value="1"/>
</dbReference>
<dbReference type="GO" id="GO:0016757">
    <property type="term" value="F:glycosyltransferase activity"/>
    <property type="evidence" value="ECO:0007669"/>
    <property type="project" value="TreeGrafter"/>
</dbReference>
<evidence type="ECO:0000313" key="5">
    <source>
        <dbReference type="Proteomes" id="UP000247792"/>
    </source>
</evidence>
<dbReference type="Gene3D" id="1.25.40.10">
    <property type="entry name" value="Tetratricopeptide repeat domain"/>
    <property type="match status" value="2"/>
</dbReference>
<accession>A0A318JNQ8</accession>
<keyword evidence="4" id="KW-0808">Transferase</keyword>
<dbReference type="SUPFAM" id="SSF48452">
    <property type="entry name" value="TPR-like"/>
    <property type="match status" value="1"/>
</dbReference>